<dbReference type="eggNOG" id="COG0589">
    <property type="taxonomic scope" value="Bacteria"/>
</dbReference>
<dbReference type="Proteomes" id="UP000001052">
    <property type="component" value="Chromosome"/>
</dbReference>
<dbReference type="InterPro" id="IPR006015">
    <property type="entry name" value="Universal_stress_UspA"/>
</dbReference>
<dbReference type="HOGENOM" id="CLU_086316_0_0_7"/>
<organism evidence="3 4">
    <name type="scientific">Desulfohalobium retbaense (strain ATCC 49708 / DSM 5692 / JCM 16813 / HR100)</name>
    <dbReference type="NCBI Taxonomy" id="485915"/>
    <lineage>
        <taxon>Bacteria</taxon>
        <taxon>Pseudomonadati</taxon>
        <taxon>Thermodesulfobacteriota</taxon>
        <taxon>Desulfovibrionia</taxon>
        <taxon>Desulfovibrionales</taxon>
        <taxon>Desulfohalobiaceae</taxon>
        <taxon>Desulfohalobium</taxon>
    </lineage>
</organism>
<dbReference type="AlphaFoldDB" id="C8X118"/>
<dbReference type="EMBL" id="CP001734">
    <property type="protein sequence ID" value="ACV68115.1"/>
    <property type="molecule type" value="Genomic_DNA"/>
</dbReference>
<dbReference type="SUPFAM" id="SSF52402">
    <property type="entry name" value="Adenine nucleotide alpha hydrolases-like"/>
    <property type="match status" value="1"/>
</dbReference>
<evidence type="ECO:0000313" key="4">
    <source>
        <dbReference type="Proteomes" id="UP000001052"/>
    </source>
</evidence>
<evidence type="ECO:0000256" key="1">
    <source>
        <dbReference type="ARBA" id="ARBA00008791"/>
    </source>
</evidence>
<evidence type="ECO:0000313" key="3">
    <source>
        <dbReference type="EMBL" id="ACV68115.1"/>
    </source>
</evidence>
<dbReference type="PANTHER" id="PTHR46268">
    <property type="entry name" value="STRESS RESPONSE PROTEIN NHAX"/>
    <property type="match status" value="1"/>
</dbReference>
<dbReference type="KEGG" id="drt:Dret_0824"/>
<keyword evidence="4" id="KW-1185">Reference proteome</keyword>
<feature type="domain" description="UspA" evidence="2">
    <location>
        <begin position="8"/>
        <end position="157"/>
    </location>
</feature>
<sequence length="288" mass="32030">MANKTASIRRILVPLDTSPLSRHALKTAILLAQQTGAEVFGLFVEDMDLLLWAELPCAAEVDAYSLSVRTVERTSLERQLRAQAGYLRRIMGQMAQEANVPWHFEVVRGSVAQEVLGASLRADLTVLGKGRTVMSPQGRLGSTVRKVIAQGTCATLILEYVGKPLDPVLVIYTGSPLSKQALHMARWLMHDQKRRLKVLVPAEQNATMEPRRQEIHGLMADVTDRIQLQSFPVRSIEAFVHLLQEEGRGPLVLPCDEYWLGPQLEGLVSRLPNPILLVRQADPAPEIR</sequence>
<dbReference type="InterPro" id="IPR006016">
    <property type="entry name" value="UspA"/>
</dbReference>
<dbReference type="PANTHER" id="PTHR46268:SF15">
    <property type="entry name" value="UNIVERSAL STRESS PROTEIN HP_0031"/>
    <property type="match status" value="1"/>
</dbReference>
<comment type="similarity">
    <text evidence="1">Belongs to the universal stress protein A family.</text>
</comment>
<protein>
    <submittedName>
        <fullName evidence="3">UspA domain protein</fullName>
    </submittedName>
</protein>
<dbReference type="Pfam" id="PF00582">
    <property type="entry name" value="Usp"/>
    <property type="match status" value="1"/>
</dbReference>
<gene>
    <name evidence="3" type="ordered locus">Dret_0824</name>
</gene>
<reference evidence="4" key="1">
    <citation type="submission" date="2009-09" db="EMBL/GenBank/DDBJ databases">
        <title>The complete chromosome of Desulfohalobium retbaense DSM 5692.</title>
        <authorList>
            <consortium name="US DOE Joint Genome Institute (JGI-PGF)"/>
            <person name="Lucas S."/>
            <person name="Copeland A."/>
            <person name="Lapidus A."/>
            <person name="Glavina del Rio T."/>
            <person name="Dalin E."/>
            <person name="Tice H."/>
            <person name="Bruce D."/>
            <person name="Goodwin L."/>
            <person name="Pitluck S."/>
            <person name="Kyrpides N."/>
            <person name="Mavromatis K."/>
            <person name="Ivanova N."/>
            <person name="Mikhailova N."/>
            <person name="Munk A.C."/>
            <person name="Brettin T."/>
            <person name="Detter J.C."/>
            <person name="Han C."/>
            <person name="Tapia R."/>
            <person name="Larimer F."/>
            <person name="Land M."/>
            <person name="Hauser L."/>
            <person name="Markowitz V."/>
            <person name="Cheng J.-F."/>
            <person name="Hugenholtz P."/>
            <person name="Woyke T."/>
            <person name="Wu D."/>
            <person name="Spring S."/>
            <person name="Klenk H.-P."/>
            <person name="Eisen J.A."/>
        </authorList>
    </citation>
    <scope>NUCLEOTIDE SEQUENCE [LARGE SCALE GENOMIC DNA]</scope>
    <source>
        <strain evidence="4">DSM 5692</strain>
    </source>
</reference>
<reference evidence="3 4" key="2">
    <citation type="journal article" date="2010" name="Stand. Genomic Sci.">
        <title>Complete genome sequence of Desulfohalobium retbaense type strain (HR(100)).</title>
        <authorList>
            <person name="Spring S."/>
            <person name="Nolan M."/>
            <person name="Lapidus A."/>
            <person name="Glavina Del Rio T."/>
            <person name="Copeland A."/>
            <person name="Tice H."/>
            <person name="Cheng J.F."/>
            <person name="Lucas S."/>
            <person name="Land M."/>
            <person name="Chen F."/>
            <person name="Bruce D."/>
            <person name="Goodwin L."/>
            <person name="Pitluck S."/>
            <person name="Ivanova N."/>
            <person name="Mavromatis K."/>
            <person name="Mikhailova N."/>
            <person name="Pati A."/>
            <person name="Chen A."/>
            <person name="Palaniappan K."/>
            <person name="Hauser L."/>
            <person name="Chang Y.J."/>
            <person name="Jeffries C.D."/>
            <person name="Munk C."/>
            <person name="Kiss H."/>
            <person name="Chain P."/>
            <person name="Han C."/>
            <person name="Brettin T."/>
            <person name="Detter J.C."/>
            <person name="Schuler E."/>
            <person name="Goker M."/>
            <person name="Rohde M."/>
            <person name="Bristow J."/>
            <person name="Eisen J.A."/>
            <person name="Markowitz V."/>
            <person name="Hugenholtz P."/>
            <person name="Kyrpides N.C."/>
            <person name="Klenk H.P."/>
        </authorList>
    </citation>
    <scope>NUCLEOTIDE SEQUENCE [LARGE SCALE GENOMIC DNA]</scope>
    <source>
        <strain evidence="3 4">DSM 5692</strain>
    </source>
</reference>
<dbReference type="Gene3D" id="3.40.50.12370">
    <property type="match status" value="1"/>
</dbReference>
<accession>C8X118</accession>
<dbReference type="PRINTS" id="PR01438">
    <property type="entry name" value="UNVRSLSTRESS"/>
</dbReference>
<name>C8X118_DESRD</name>
<evidence type="ECO:0000259" key="2">
    <source>
        <dbReference type="Pfam" id="PF00582"/>
    </source>
</evidence>
<dbReference type="RefSeq" id="WP_015751273.1">
    <property type="nucleotide sequence ID" value="NC_013223.1"/>
</dbReference>
<dbReference type="CDD" id="cd00293">
    <property type="entry name" value="USP-like"/>
    <property type="match status" value="1"/>
</dbReference>
<dbReference type="STRING" id="485915.Dret_0824"/>
<proteinExistence type="inferred from homology"/>